<comment type="caution">
    <text evidence="1">The sequence shown here is derived from an EMBL/GenBank/DDBJ whole genome shotgun (WGS) entry which is preliminary data.</text>
</comment>
<sequence length="73" mass="7757">MLLKIRENGGAIRSSRNILDCTVTSVGSIRFGRLGWPGGLVWLVKSLVSGMALCISTGASLVLLSQKQVQTLV</sequence>
<gene>
    <name evidence="1" type="ORF">BpHYR1_034515</name>
</gene>
<proteinExistence type="predicted"/>
<accession>A0A3M7RPJ6</accession>
<organism evidence="1 2">
    <name type="scientific">Brachionus plicatilis</name>
    <name type="common">Marine rotifer</name>
    <name type="synonym">Brachionus muelleri</name>
    <dbReference type="NCBI Taxonomy" id="10195"/>
    <lineage>
        <taxon>Eukaryota</taxon>
        <taxon>Metazoa</taxon>
        <taxon>Spiralia</taxon>
        <taxon>Gnathifera</taxon>
        <taxon>Rotifera</taxon>
        <taxon>Eurotatoria</taxon>
        <taxon>Monogononta</taxon>
        <taxon>Pseudotrocha</taxon>
        <taxon>Ploima</taxon>
        <taxon>Brachionidae</taxon>
        <taxon>Brachionus</taxon>
    </lineage>
</organism>
<keyword evidence="2" id="KW-1185">Reference proteome</keyword>
<name>A0A3M7RPJ6_BRAPC</name>
<dbReference type="AlphaFoldDB" id="A0A3M7RPJ6"/>
<reference evidence="1 2" key="1">
    <citation type="journal article" date="2018" name="Sci. Rep.">
        <title>Genomic signatures of local adaptation to the degree of environmental predictability in rotifers.</title>
        <authorList>
            <person name="Franch-Gras L."/>
            <person name="Hahn C."/>
            <person name="Garcia-Roger E.M."/>
            <person name="Carmona M.J."/>
            <person name="Serra M."/>
            <person name="Gomez A."/>
        </authorList>
    </citation>
    <scope>NUCLEOTIDE SEQUENCE [LARGE SCALE GENOMIC DNA]</scope>
    <source>
        <strain evidence="1">HYR1</strain>
    </source>
</reference>
<evidence type="ECO:0000313" key="2">
    <source>
        <dbReference type="Proteomes" id="UP000276133"/>
    </source>
</evidence>
<dbReference type="Proteomes" id="UP000276133">
    <property type="component" value="Unassembled WGS sequence"/>
</dbReference>
<protein>
    <submittedName>
        <fullName evidence="1">Uncharacterized protein</fullName>
    </submittedName>
</protein>
<evidence type="ECO:0000313" key="1">
    <source>
        <dbReference type="EMBL" id="RNA25476.1"/>
    </source>
</evidence>
<dbReference type="EMBL" id="REGN01002926">
    <property type="protein sequence ID" value="RNA25476.1"/>
    <property type="molecule type" value="Genomic_DNA"/>
</dbReference>